<dbReference type="RefSeq" id="WP_338751011.1">
    <property type="nucleotide sequence ID" value="NZ_CP144913.1"/>
</dbReference>
<keyword evidence="4" id="KW-0804">Transcription</keyword>
<evidence type="ECO:0000256" key="4">
    <source>
        <dbReference type="ARBA" id="ARBA00023163"/>
    </source>
</evidence>
<protein>
    <submittedName>
        <fullName evidence="7">Response regulator</fullName>
    </submittedName>
</protein>
<organism evidence="7 8">
    <name type="scientific">Janibacter alittae</name>
    <dbReference type="NCBI Taxonomy" id="3115209"/>
    <lineage>
        <taxon>Bacteria</taxon>
        <taxon>Bacillati</taxon>
        <taxon>Actinomycetota</taxon>
        <taxon>Actinomycetes</taxon>
        <taxon>Micrococcales</taxon>
        <taxon>Intrasporangiaceae</taxon>
        <taxon>Janibacter</taxon>
    </lineage>
</organism>
<dbReference type="InterPro" id="IPR001789">
    <property type="entry name" value="Sig_transdc_resp-reg_receiver"/>
</dbReference>
<evidence type="ECO:0000313" key="8">
    <source>
        <dbReference type="Proteomes" id="UP001382727"/>
    </source>
</evidence>
<proteinExistence type="predicted"/>
<dbReference type="SUPFAM" id="SSF52172">
    <property type="entry name" value="CheY-like"/>
    <property type="match status" value="1"/>
</dbReference>
<dbReference type="CDD" id="cd17574">
    <property type="entry name" value="REC_OmpR"/>
    <property type="match status" value="1"/>
</dbReference>
<evidence type="ECO:0000256" key="2">
    <source>
        <dbReference type="ARBA" id="ARBA00023015"/>
    </source>
</evidence>
<evidence type="ECO:0000313" key="7">
    <source>
        <dbReference type="EMBL" id="WXB77276.1"/>
    </source>
</evidence>
<feature type="domain" description="Response regulatory" evidence="6">
    <location>
        <begin position="6"/>
        <end position="122"/>
    </location>
</feature>
<dbReference type="InterPro" id="IPR011006">
    <property type="entry name" value="CheY-like_superfamily"/>
</dbReference>
<evidence type="ECO:0000259" key="6">
    <source>
        <dbReference type="PROSITE" id="PS50110"/>
    </source>
</evidence>
<keyword evidence="8" id="KW-1185">Reference proteome</keyword>
<evidence type="ECO:0000256" key="1">
    <source>
        <dbReference type="ARBA" id="ARBA00022553"/>
    </source>
</evidence>
<keyword evidence="3" id="KW-0238">DNA-binding</keyword>
<dbReference type="SMART" id="SM00448">
    <property type="entry name" value="REC"/>
    <property type="match status" value="1"/>
</dbReference>
<dbReference type="Pfam" id="PF00072">
    <property type="entry name" value="Response_reg"/>
    <property type="match status" value="1"/>
</dbReference>
<keyword evidence="1 5" id="KW-0597">Phosphoprotein</keyword>
<feature type="modified residue" description="4-aspartylphosphate" evidence="5">
    <location>
        <position position="55"/>
    </location>
</feature>
<name>A0ABZ2MJL0_9MICO</name>
<dbReference type="Proteomes" id="UP001382727">
    <property type="component" value="Chromosome"/>
</dbReference>
<dbReference type="PROSITE" id="PS50110">
    <property type="entry name" value="RESPONSE_REGULATORY"/>
    <property type="match status" value="1"/>
</dbReference>
<reference evidence="7 8" key="1">
    <citation type="submission" date="2024-02" db="EMBL/GenBank/DDBJ databases">
        <title>Janibacter sp. nov., isolated from gut of marine sandworm.</title>
        <authorList>
            <person name="Kim B."/>
            <person name="Jun M.O."/>
            <person name="Shin N.-R."/>
        </authorList>
    </citation>
    <scope>NUCLEOTIDE SEQUENCE [LARGE SCALE GENOMIC DNA]</scope>
    <source>
        <strain evidence="7 8">A1S7</strain>
    </source>
</reference>
<evidence type="ECO:0000256" key="3">
    <source>
        <dbReference type="ARBA" id="ARBA00023125"/>
    </source>
</evidence>
<evidence type="ECO:0000256" key="5">
    <source>
        <dbReference type="PROSITE-ProRule" id="PRU00169"/>
    </source>
</evidence>
<dbReference type="InterPro" id="IPR039420">
    <property type="entry name" value="WalR-like"/>
</dbReference>
<sequence>MTKGGGVLVADDDTDIRDLVAFKLENAGYAVVAVADGDEALRQVRAQRPEVAVLDVMMPGLSGLDVLREIRADENLRATKVLVLTARSRDVDVDAGFSTGADDYLTKPFSPRELVHRVGLLLGRS</sequence>
<dbReference type="PANTHER" id="PTHR48111:SF4">
    <property type="entry name" value="DNA-BINDING DUAL TRANSCRIPTIONAL REGULATOR OMPR"/>
    <property type="match status" value="1"/>
</dbReference>
<accession>A0ABZ2MJL0</accession>
<dbReference type="PANTHER" id="PTHR48111">
    <property type="entry name" value="REGULATOR OF RPOS"/>
    <property type="match status" value="1"/>
</dbReference>
<dbReference type="EMBL" id="CP144913">
    <property type="protein sequence ID" value="WXB77276.1"/>
    <property type="molecule type" value="Genomic_DNA"/>
</dbReference>
<dbReference type="Gene3D" id="3.40.50.2300">
    <property type="match status" value="1"/>
</dbReference>
<keyword evidence="2" id="KW-0805">Transcription regulation</keyword>
<gene>
    <name evidence="7" type="ORF">V1351_04215</name>
</gene>